<keyword evidence="2" id="KW-1185">Reference proteome</keyword>
<organism evidence="1 2">
    <name type="scientific">Trichonephila clavata</name>
    <name type="common">Joro spider</name>
    <name type="synonym">Nephila clavata</name>
    <dbReference type="NCBI Taxonomy" id="2740835"/>
    <lineage>
        <taxon>Eukaryota</taxon>
        <taxon>Metazoa</taxon>
        <taxon>Ecdysozoa</taxon>
        <taxon>Arthropoda</taxon>
        <taxon>Chelicerata</taxon>
        <taxon>Arachnida</taxon>
        <taxon>Araneae</taxon>
        <taxon>Araneomorphae</taxon>
        <taxon>Entelegynae</taxon>
        <taxon>Araneoidea</taxon>
        <taxon>Nephilidae</taxon>
        <taxon>Trichonephila</taxon>
    </lineage>
</organism>
<dbReference type="AlphaFoldDB" id="A0A8X6FB35"/>
<protein>
    <submittedName>
        <fullName evidence="1">Uncharacterized protein</fullName>
    </submittedName>
</protein>
<reference evidence="1" key="1">
    <citation type="submission" date="2020-07" db="EMBL/GenBank/DDBJ databases">
        <title>Multicomponent nature underlies the extraordinary mechanical properties of spider dragline silk.</title>
        <authorList>
            <person name="Kono N."/>
            <person name="Nakamura H."/>
            <person name="Mori M."/>
            <person name="Yoshida Y."/>
            <person name="Ohtoshi R."/>
            <person name="Malay A.D."/>
            <person name="Moran D.A.P."/>
            <person name="Tomita M."/>
            <person name="Numata K."/>
            <person name="Arakawa K."/>
        </authorList>
    </citation>
    <scope>NUCLEOTIDE SEQUENCE</scope>
</reference>
<name>A0A8X6FB35_TRICU</name>
<gene>
    <name evidence="1" type="ORF">TNCT_259421</name>
</gene>
<sequence length="121" mass="14210">MHVLFVELLASKEKHFQIDDLQMLKIIERPAACEIQFTRFLNVRNTKVCEIQRQVWEVNGPNIMGNSMVRTLVWQPKDGQEHVHESERSYGNAMESFCPLLLQTGSRTKRFSSVYLKSFFF</sequence>
<comment type="caution">
    <text evidence="1">The sequence shown here is derived from an EMBL/GenBank/DDBJ whole genome shotgun (WGS) entry which is preliminary data.</text>
</comment>
<evidence type="ECO:0000313" key="1">
    <source>
        <dbReference type="EMBL" id="GFQ75775.1"/>
    </source>
</evidence>
<dbReference type="EMBL" id="BMAO01021594">
    <property type="protein sequence ID" value="GFQ75775.1"/>
    <property type="molecule type" value="Genomic_DNA"/>
</dbReference>
<evidence type="ECO:0000313" key="2">
    <source>
        <dbReference type="Proteomes" id="UP000887116"/>
    </source>
</evidence>
<proteinExistence type="predicted"/>
<dbReference type="Proteomes" id="UP000887116">
    <property type="component" value="Unassembled WGS sequence"/>
</dbReference>
<accession>A0A8X6FB35</accession>